<evidence type="ECO:0000313" key="2">
    <source>
        <dbReference type="EMBL" id="OHB02675.1"/>
    </source>
</evidence>
<evidence type="ECO:0008006" key="4">
    <source>
        <dbReference type="Google" id="ProtNLM"/>
    </source>
</evidence>
<dbReference type="STRING" id="1802758.A3A96_02385"/>
<name>A0A1G2TZD5_9BACT</name>
<protein>
    <recommendedName>
        <fullName evidence="4">Cadherin domain-containing protein</fullName>
    </recommendedName>
</protein>
<comment type="caution">
    <text evidence="2">The sequence shown here is derived from an EMBL/GenBank/DDBJ whole genome shotgun (WGS) entry which is preliminary data.</text>
</comment>
<feature type="signal peptide" evidence="1">
    <location>
        <begin position="1"/>
        <end position="19"/>
    </location>
</feature>
<reference evidence="2 3" key="1">
    <citation type="journal article" date="2016" name="Nat. Commun.">
        <title>Thousands of microbial genomes shed light on interconnected biogeochemical processes in an aquifer system.</title>
        <authorList>
            <person name="Anantharaman K."/>
            <person name="Brown C.T."/>
            <person name="Hug L.A."/>
            <person name="Sharon I."/>
            <person name="Castelle C.J."/>
            <person name="Probst A.J."/>
            <person name="Thomas B.C."/>
            <person name="Singh A."/>
            <person name="Wilkins M.J."/>
            <person name="Karaoz U."/>
            <person name="Brodie E.L."/>
            <person name="Williams K.H."/>
            <person name="Hubbard S.S."/>
            <person name="Banfield J.F."/>
        </authorList>
    </citation>
    <scope>NUCLEOTIDE SEQUENCE [LARGE SCALE GENOMIC DNA]</scope>
</reference>
<sequence length="410" mass="44118">MKKILLSLGSILFAGAILAGATSAFVMDTEKSTGNTFASGVIDLKVDNESYVTDENGKLVFSPSTSWDLSGLSGKLFFNFLDIKPGDIGEDTISLHVNNNNAWACMNINLTSTPENGVNEPEGLVDNTVGPNQGELQEHLYFVFWADDGDNVYEKGEKIFKKGLSKDIFNGEPWTLTDSETSIWAGSSGYAYQNGSWKYNNTCRNGDPIPGGSTKFIGKAWCFGDINENPLNQDGKGKTPSNSSGQVDNGPLVRGTGFVCEGSDVGNIVQSDGIGLDVTFTAVQSRGNENFVCGDEDEGEGGNEYCSHGYWKQKQHFDSWVGFGPNQQFSSVFENAFPGKTLLQVLQLGGGGLNRLGRETVGALLNAGSVDFPLTQAEVVSMFNTTYPGSLDSYDTLTEMFALPESCPLN</sequence>
<evidence type="ECO:0000313" key="3">
    <source>
        <dbReference type="Proteomes" id="UP000177707"/>
    </source>
</evidence>
<accession>A0A1G2TZD5</accession>
<gene>
    <name evidence="2" type="ORF">A3A96_02385</name>
</gene>
<evidence type="ECO:0000256" key="1">
    <source>
        <dbReference type="SAM" id="SignalP"/>
    </source>
</evidence>
<proteinExistence type="predicted"/>
<organism evidence="2 3">
    <name type="scientific">Candidatus Zambryskibacteria bacterium RIFCSPLOWO2_01_FULL_39_39</name>
    <dbReference type="NCBI Taxonomy" id="1802758"/>
    <lineage>
        <taxon>Bacteria</taxon>
        <taxon>Candidatus Zambryskiibacteriota</taxon>
    </lineage>
</organism>
<dbReference type="Proteomes" id="UP000177707">
    <property type="component" value="Unassembled WGS sequence"/>
</dbReference>
<dbReference type="EMBL" id="MHWB01000002">
    <property type="protein sequence ID" value="OHB02675.1"/>
    <property type="molecule type" value="Genomic_DNA"/>
</dbReference>
<feature type="chain" id="PRO_5009584636" description="Cadherin domain-containing protein" evidence="1">
    <location>
        <begin position="20"/>
        <end position="410"/>
    </location>
</feature>
<dbReference type="AlphaFoldDB" id="A0A1G2TZD5"/>
<keyword evidence="1" id="KW-0732">Signal</keyword>